<dbReference type="NCBIfam" id="NF033542">
    <property type="entry name" value="transpos_IS110"/>
    <property type="match status" value="1"/>
</dbReference>
<dbReference type="STRING" id="282683.SAMN04488105_1244"/>
<sequence length="202" mass="22468">MIRSILREFGHILPTGIEPVSKSAREHGTEEQLKMPEMADGILGVMCHQLNGLNARIDGLTKLIEQHGWLDADARRVMRMPGVGPITASAIVAPIGDAKQFETGRDLAAWLGMRPLNKSSGGKERLGRIPKKGDRYIRRLLIIGMTSRALMAKNKPENADTWTARLLAEKPFRLATVAMANKSARIIWALLAKREEYRRPIA</sequence>
<protein>
    <submittedName>
        <fullName evidence="2">Transposase IS116/IS110/IS902 family protein</fullName>
    </submittedName>
</protein>
<dbReference type="GO" id="GO:0003677">
    <property type="term" value="F:DNA binding"/>
    <property type="evidence" value="ECO:0007669"/>
    <property type="project" value="InterPro"/>
</dbReference>
<dbReference type="PANTHER" id="PTHR33055">
    <property type="entry name" value="TRANSPOSASE FOR INSERTION SEQUENCE ELEMENT IS1111A"/>
    <property type="match status" value="1"/>
</dbReference>
<feature type="domain" description="Transposase IS116/IS110/IS902 C-terminal" evidence="1">
    <location>
        <begin position="75"/>
        <end position="152"/>
    </location>
</feature>
<accession>A0A1G7LH23</accession>
<dbReference type="InterPro" id="IPR003346">
    <property type="entry name" value="Transposase_20"/>
</dbReference>
<reference evidence="3" key="1">
    <citation type="submission" date="2016-10" db="EMBL/GenBank/DDBJ databases">
        <authorList>
            <person name="Varghese N."/>
            <person name="Submissions S."/>
        </authorList>
    </citation>
    <scope>NUCLEOTIDE SEQUENCE [LARGE SCALE GENOMIC DNA]</scope>
    <source>
        <strain evidence="3">DSM 10146</strain>
    </source>
</reference>
<organism evidence="2 3">
    <name type="scientific">Salipiger thiooxidans</name>
    <dbReference type="NCBI Taxonomy" id="282683"/>
    <lineage>
        <taxon>Bacteria</taxon>
        <taxon>Pseudomonadati</taxon>
        <taxon>Pseudomonadota</taxon>
        <taxon>Alphaproteobacteria</taxon>
        <taxon>Rhodobacterales</taxon>
        <taxon>Roseobacteraceae</taxon>
        <taxon>Salipiger</taxon>
    </lineage>
</organism>
<evidence type="ECO:0000259" key="1">
    <source>
        <dbReference type="Pfam" id="PF02371"/>
    </source>
</evidence>
<dbReference type="GO" id="GO:0004803">
    <property type="term" value="F:transposase activity"/>
    <property type="evidence" value="ECO:0007669"/>
    <property type="project" value="InterPro"/>
</dbReference>
<dbReference type="Pfam" id="PF02371">
    <property type="entry name" value="Transposase_20"/>
    <property type="match status" value="1"/>
</dbReference>
<dbReference type="AlphaFoldDB" id="A0A1G7LH23"/>
<dbReference type="EMBL" id="FNAV01000024">
    <property type="protein sequence ID" value="SDF48768.1"/>
    <property type="molecule type" value="Genomic_DNA"/>
</dbReference>
<keyword evidence="3" id="KW-1185">Reference proteome</keyword>
<proteinExistence type="predicted"/>
<gene>
    <name evidence="2" type="ORF">SAMN04488105_1244</name>
</gene>
<dbReference type="InterPro" id="IPR047650">
    <property type="entry name" value="Transpos_IS110"/>
</dbReference>
<dbReference type="Proteomes" id="UP000198994">
    <property type="component" value="Unassembled WGS sequence"/>
</dbReference>
<evidence type="ECO:0000313" key="3">
    <source>
        <dbReference type="Proteomes" id="UP000198994"/>
    </source>
</evidence>
<name>A0A1G7LH23_9RHOB</name>
<dbReference type="PANTHER" id="PTHR33055:SF3">
    <property type="entry name" value="PUTATIVE TRANSPOSASE FOR IS117-RELATED"/>
    <property type="match status" value="1"/>
</dbReference>
<evidence type="ECO:0000313" key="2">
    <source>
        <dbReference type="EMBL" id="SDF48768.1"/>
    </source>
</evidence>
<dbReference type="GO" id="GO:0006313">
    <property type="term" value="P:DNA transposition"/>
    <property type="evidence" value="ECO:0007669"/>
    <property type="project" value="InterPro"/>
</dbReference>